<dbReference type="EMBL" id="JAPWDS010000002">
    <property type="protein sequence ID" value="KAJ5513928.1"/>
    <property type="molecule type" value="Genomic_DNA"/>
</dbReference>
<evidence type="ECO:0000313" key="2">
    <source>
        <dbReference type="Proteomes" id="UP001149954"/>
    </source>
</evidence>
<evidence type="ECO:0000313" key="1">
    <source>
        <dbReference type="EMBL" id="KAJ5513928.1"/>
    </source>
</evidence>
<gene>
    <name evidence="1" type="ORF">N7463_003480</name>
</gene>
<protein>
    <submittedName>
        <fullName evidence="1">Uncharacterized protein</fullName>
    </submittedName>
</protein>
<comment type="caution">
    <text evidence="1">The sequence shown here is derived from an EMBL/GenBank/DDBJ whole genome shotgun (WGS) entry which is preliminary data.</text>
</comment>
<reference evidence="1" key="1">
    <citation type="submission" date="2022-12" db="EMBL/GenBank/DDBJ databases">
        <authorList>
            <person name="Petersen C."/>
        </authorList>
    </citation>
    <scope>NUCLEOTIDE SEQUENCE</scope>
    <source>
        <strain evidence="1">IBT 29495</strain>
    </source>
</reference>
<name>A0A9W9Y1D5_9EURO</name>
<keyword evidence="2" id="KW-1185">Reference proteome</keyword>
<organism evidence="1 2">
    <name type="scientific">Penicillium fimorum</name>
    <dbReference type="NCBI Taxonomy" id="1882269"/>
    <lineage>
        <taxon>Eukaryota</taxon>
        <taxon>Fungi</taxon>
        <taxon>Dikarya</taxon>
        <taxon>Ascomycota</taxon>
        <taxon>Pezizomycotina</taxon>
        <taxon>Eurotiomycetes</taxon>
        <taxon>Eurotiomycetidae</taxon>
        <taxon>Eurotiales</taxon>
        <taxon>Aspergillaceae</taxon>
        <taxon>Penicillium</taxon>
    </lineage>
</organism>
<dbReference type="AlphaFoldDB" id="A0A9W9Y1D5"/>
<reference evidence="1" key="2">
    <citation type="journal article" date="2023" name="IMA Fungus">
        <title>Comparative genomic study of the Penicillium genus elucidates a diverse pangenome and 15 lateral gene transfer events.</title>
        <authorList>
            <person name="Petersen C."/>
            <person name="Sorensen T."/>
            <person name="Nielsen M.R."/>
            <person name="Sondergaard T.E."/>
            <person name="Sorensen J.L."/>
            <person name="Fitzpatrick D.A."/>
            <person name="Frisvad J.C."/>
            <person name="Nielsen K.L."/>
        </authorList>
    </citation>
    <scope>NUCLEOTIDE SEQUENCE</scope>
    <source>
        <strain evidence="1">IBT 29495</strain>
    </source>
</reference>
<proteinExistence type="predicted"/>
<sequence length="94" mass="11404">MLTLGLEQNNIISNAQRWDIVREIRRQHKHKTNNANNRKRDWLWQQQQSLDENFTRMYKRQAGRMGFKHGINEWLIRLQRMQARNAAVTGEPVY</sequence>
<accession>A0A9W9Y1D5</accession>
<dbReference type="Proteomes" id="UP001149954">
    <property type="component" value="Unassembled WGS sequence"/>
</dbReference>